<feature type="region of interest" description="Disordered" evidence="1">
    <location>
        <begin position="1"/>
        <end position="49"/>
    </location>
</feature>
<feature type="transmembrane region" description="Helical" evidence="2">
    <location>
        <begin position="295"/>
        <end position="314"/>
    </location>
</feature>
<proteinExistence type="predicted"/>
<organism evidence="3 4">
    <name type="scientific">Trypanosoma cruzi</name>
    <dbReference type="NCBI Taxonomy" id="5693"/>
    <lineage>
        <taxon>Eukaryota</taxon>
        <taxon>Discoba</taxon>
        <taxon>Euglenozoa</taxon>
        <taxon>Kinetoplastea</taxon>
        <taxon>Metakinetoplastina</taxon>
        <taxon>Trypanosomatida</taxon>
        <taxon>Trypanosomatidae</taxon>
        <taxon>Trypanosoma</taxon>
        <taxon>Schizotrypanum</taxon>
    </lineage>
</organism>
<keyword evidence="2" id="KW-1133">Transmembrane helix</keyword>
<protein>
    <submittedName>
        <fullName evidence="3">Uncharacterized protein</fullName>
    </submittedName>
</protein>
<keyword evidence="2" id="KW-0812">Transmembrane</keyword>
<keyword evidence="2" id="KW-0472">Membrane</keyword>
<evidence type="ECO:0000256" key="1">
    <source>
        <dbReference type="SAM" id="MobiDB-lite"/>
    </source>
</evidence>
<dbReference type="AlphaFoldDB" id="A0A7J6XU34"/>
<dbReference type="EMBL" id="JABDHM010000112">
    <property type="protein sequence ID" value="KAF5217989.1"/>
    <property type="molecule type" value="Genomic_DNA"/>
</dbReference>
<name>A0A7J6XU34_TRYCR</name>
<feature type="transmembrane region" description="Helical" evidence="2">
    <location>
        <begin position="207"/>
        <end position="225"/>
    </location>
</feature>
<feature type="transmembrane region" description="Helical" evidence="2">
    <location>
        <begin position="176"/>
        <end position="200"/>
    </location>
</feature>
<evidence type="ECO:0000313" key="3">
    <source>
        <dbReference type="EMBL" id="KAF5217989.1"/>
    </source>
</evidence>
<sequence>MGICPPNHNRSRDSKKRKKAEAWDDQRTHSHCSRKANNTHTGRERERGHPLNAMETKQKQLRCSAHAARQDGSGACRAKESTNGPAWVCMQYIQWAHYVCASWDEVRARVHARGHTQRVGERRVCVRAVHGSLSLTLTRPPPQPQPHTQQEEEAKEGRWCGRPRCCRRCRQSSPLYFSWLWLRLVFLSDWILYFHFVSFLVSLRHRLLNHLLQLFGCFWISYYSMLPPRQKINSAALDRLLTSPLWCGYNLPPSPYLSHLCDLHPHLLPLHLLHFHLHFLHHLYRLSRLLSSYPYLLYLAFSHLCFPCFLPLFVMRAFRILAPVIIPLPLRQSPNSALLVTLPVYRLGHLLQRHQEPRCHS</sequence>
<gene>
    <name evidence="3" type="ORF">ECC02_009106</name>
</gene>
<feature type="region of interest" description="Disordered" evidence="1">
    <location>
        <begin position="136"/>
        <end position="155"/>
    </location>
</feature>
<accession>A0A7J6XU34</accession>
<evidence type="ECO:0000313" key="4">
    <source>
        <dbReference type="Proteomes" id="UP000583944"/>
    </source>
</evidence>
<evidence type="ECO:0000256" key="2">
    <source>
        <dbReference type="SAM" id="Phobius"/>
    </source>
</evidence>
<dbReference type="Proteomes" id="UP000583944">
    <property type="component" value="Unassembled WGS sequence"/>
</dbReference>
<dbReference type="VEuPathDB" id="TriTrypDB:ECC02_009106"/>
<comment type="caution">
    <text evidence="3">The sequence shown here is derived from an EMBL/GenBank/DDBJ whole genome shotgun (WGS) entry which is preliminary data.</text>
</comment>
<reference evidence="3 4" key="1">
    <citation type="journal article" date="2019" name="Genome Biol. Evol.">
        <title>Nanopore Sequencing Significantly Improves Genome Assembly of the Protozoan Parasite Trypanosoma cruzi.</title>
        <authorList>
            <person name="Diaz-Viraque F."/>
            <person name="Pita S."/>
            <person name="Greif G."/>
            <person name="de Souza R.C.M."/>
            <person name="Iraola G."/>
            <person name="Robello C."/>
        </authorList>
    </citation>
    <scope>NUCLEOTIDE SEQUENCE [LARGE SCALE GENOMIC DNA]</scope>
    <source>
        <strain evidence="3 4">Berenice</strain>
    </source>
</reference>